<accession>A0A4Y7PQA2</accession>
<dbReference type="EMBL" id="ML170225">
    <property type="protein sequence ID" value="TDL17216.1"/>
    <property type="molecule type" value="Genomic_DNA"/>
</dbReference>
<dbReference type="Proteomes" id="UP000294933">
    <property type="component" value="Unassembled WGS sequence"/>
</dbReference>
<evidence type="ECO:0000313" key="3">
    <source>
        <dbReference type="Proteomes" id="UP000294933"/>
    </source>
</evidence>
<organism evidence="2 3">
    <name type="scientific">Rickenella mellea</name>
    <dbReference type="NCBI Taxonomy" id="50990"/>
    <lineage>
        <taxon>Eukaryota</taxon>
        <taxon>Fungi</taxon>
        <taxon>Dikarya</taxon>
        <taxon>Basidiomycota</taxon>
        <taxon>Agaricomycotina</taxon>
        <taxon>Agaricomycetes</taxon>
        <taxon>Hymenochaetales</taxon>
        <taxon>Rickenellaceae</taxon>
        <taxon>Rickenella</taxon>
    </lineage>
</organism>
<dbReference type="AlphaFoldDB" id="A0A4Y7PQA2"/>
<protein>
    <submittedName>
        <fullName evidence="2">Uncharacterized protein</fullName>
    </submittedName>
</protein>
<reference evidence="2 3" key="1">
    <citation type="submission" date="2018-06" db="EMBL/GenBank/DDBJ databases">
        <title>A transcriptomic atlas of mushroom development highlights an independent origin of complex multicellularity.</title>
        <authorList>
            <consortium name="DOE Joint Genome Institute"/>
            <person name="Krizsan K."/>
            <person name="Almasi E."/>
            <person name="Merenyi Z."/>
            <person name="Sahu N."/>
            <person name="Viragh M."/>
            <person name="Koszo T."/>
            <person name="Mondo S."/>
            <person name="Kiss B."/>
            <person name="Balint B."/>
            <person name="Kues U."/>
            <person name="Barry K."/>
            <person name="Hegedus J.C."/>
            <person name="Henrissat B."/>
            <person name="Johnson J."/>
            <person name="Lipzen A."/>
            <person name="Ohm R."/>
            <person name="Nagy I."/>
            <person name="Pangilinan J."/>
            <person name="Yan J."/>
            <person name="Xiong Y."/>
            <person name="Grigoriev I.V."/>
            <person name="Hibbett D.S."/>
            <person name="Nagy L.G."/>
        </authorList>
    </citation>
    <scope>NUCLEOTIDE SEQUENCE [LARGE SCALE GENOMIC DNA]</scope>
    <source>
        <strain evidence="2 3">SZMC22713</strain>
    </source>
</reference>
<gene>
    <name evidence="2" type="ORF">BD410DRAFT_579717</name>
</gene>
<feature type="region of interest" description="Disordered" evidence="1">
    <location>
        <begin position="15"/>
        <end position="49"/>
    </location>
</feature>
<sequence>MKRVLMSLRKATGMQVTGKQVERSVSVNNPETQTTTDTGQGPDRLGARKDEPTVELAIKWVITGKVDMTMDDGKAAYSGCEPHLVLTVFAGFDGDKRTQFSNNELSVSFSVWRHDGSRTIKCVVPSRTSSR</sequence>
<dbReference type="VEuPathDB" id="FungiDB:BD410DRAFT_579717"/>
<keyword evidence="3" id="KW-1185">Reference proteome</keyword>
<evidence type="ECO:0000256" key="1">
    <source>
        <dbReference type="SAM" id="MobiDB-lite"/>
    </source>
</evidence>
<proteinExistence type="predicted"/>
<name>A0A4Y7PQA2_9AGAM</name>
<evidence type="ECO:0000313" key="2">
    <source>
        <dbReference type="EMBL" id="TDL17216.1"/>
    </source>
</evidence>
<feature type="compositionally biased region" description="Low complexity" evidence="1">
    <location>
        <begin position="28"/>
        <end position="43"/>
    </location>
</feature>
<feature type="compositionally biased region" description="Polar residues" evidence="1">
    <location>
        <begin position="15"/>
        <end position="27"/>
    </location>
</feature>